<evidence type="ECO:0000259" key="1">
    <source>
        <dbReference type="PROSITE" id="PS51186"/>
    </source>
</evidence>
<evidence type="ECO:0000313" key="2">
    <source>
        <dbReference type="EMBL" id="MBS8266359.1"/>
    </source>
</evidence>
<reference evidence="2 3" key="1">
    <citation type="journal article" date="2021" name="Microorganisms">
        <title>Bacterial Dimethylsulfoniopropionate Biosynthesis in the East China Sea.</title>
        <authorList>
            <person name="Liu J."/>
            <person name="Zhang Y."/>
            <person name="Liu J."/>
            <person name="Zhong H."/>
            <person name="Williams B.T."/>
            <person name="Zheng Y."/>
            <person name="Curson A.R.J."/>
            <person name="Sun C."/>
            <person name="Sun H."/>
            <person name="Song D."/>
            <person name="Wagner Mackenzie B."/>
            <person name="Bermejo Martinez A."/>
            <person name="Todd J.D."/>
            <person name="Zhang X.H."/>
        </authorList>
    </citation>
    <scope>NUCLEOTIDE SEQUENCE [LARGE SCALE GENOMIC DNA]</scope>
    <source>
        <strain evidence="2 3">ESS08</strain>
    </source>
</reference>
<dbReference type="AlphaFoldDB" id="A0A944CNP9"/>
<dbReference type="PANTHER" id="PTHR43328:SF1">
    <property type="entry name" value="N-ACETYLTRANSFERASE DOMAIN-CONTAINING PROTEIN"/>
    <property type="match status" value="1"/>
</dbReference>
<keyword evidence="3" id="KW-1185">Reference proteome</keyword>
<accession>A0A944CNP9</accession>
<dbReference type="InterPro" id="IPR000182">
    <property type="entry name" value="GNAT_dom"/>
</dbReference>
<dbReference type="RefSeq" id="WP_213371608.1">
    <property type="nucleotide sequence ID" value="NZ_QTKX01000003.1"/>
</dbReference>
<gene>
    <name evidence="2" type="ORF">DYI25_18205</name>
</gene>
<evidence type="ECO:0000313" key="3">
    <source>
        <dbReference type="Proteomes" id="UP000761411"/>
    </source>
</evidence>
<protein>
    <submittedName>
        <fullName evidence="2">GNAT family N-acetyltransferase</fullName>
    </submittedName>
</protein>
<feature type="domain" description="N-acetyltransferase" evidence="1">
    <location>
        <begin position="3"/>
        <end position="147"/>
    </location>
</feature>
<organism evidence="2 3">
    <name type="scientific">Mesobacillus boroniphilus</name>
    <dbReference type="NCBI Taxonomy" id="308892"/>
    <lineage>
        <taxon>Bacteria</taxon>
        <taxon>Bacillati</taxon>
        <taxon>Bacillota</taxon>
        <taxon>Bacilli</taxon>
        <taxon>Bacillales</taxon>
        <taxon>Bacillaceae</taxon>
        <taxon>Mesobacillus</taxon>
    </lineage>
</organism>
<dbReference type="Proteomes" id="UP000761411">
    <property type="component" value="Unassembled WGS sequence"/>
</dbReference>
<dbReference type="Pfam" id="PF00583">
    <property type="entry name" value="Acetyltransf_1"/>
    <property type="match status" value="1"/>
</dbReference>
<dbReference type="EMBL" id="QTKX01000003">
    <property type="protein sequence ID" value="MBS8266359.1"/>
    <property type="molecule type" value="Genomic_DNA"/>
</dbReference>
<dbReference type="Gene3D" id="3.40.630.30">
    <property type="match status" value="1"/>
</dbReference>
<dbReference type="PROSITE" id="PS51186">
    <property type="entry name" value="GNAT"/>
    <property type="match status" value="1"/>
</dbReference>
<name>A0A944CNP9_9BACI</name>
<proteinExistence type="predicted"/>
<dbReference type="InterPro" id="IPR016181">
    <property type="entry name" value="Acyl_CoA_acyltransferase"/>
</dbReference>
<dbReference type="SUPFAM" id="SSF55729">
    <property type="entry name" value="Acyl-CoA N-acyltransferases (Nat)"/>
    <property type="match status" value="1"/>
</dbReference>
<comment type="caution">
    <text evidence="2">The sequence shown here is derived from an EMBL/GenBank/DDBJ whole genome shotgun (WGS) entry which is preliminary data.</text>
</comment>
<sequence length="147" mass="16874">MDFKFIPINMEYVKEIDSWNYKGFIEEVMMTPYFESFKKTKMLKGPGGCDGFIALIDNEAAGLFEFNVKGNIMEIGLALKPNLIGKGFGTKYVKQGIEFGIQYYDIHFDSVKLVVDPKNKAAIRVYEKAGFKKVEQKENEIEMKMIL</sequence>
<dbReference type="PANTHER" id="PTHR43328">
    <property type="entry name" value="ACETYLTRANSFERASE-RELATED"/>
    <property type="match status" value="1"/>
</dbReference>
<dbReference type="GO" id="GO:0016747">
    <property type="term" value="F:acyltransferase activity, transferring groups other than amino-acyl groups"/>
    <property type="evidence" value="ECO:0007669"/>
    <property type="project" value="InterPro"/>
</dbReference>